<dbReference type="EMBL" id="BMMU01000001">
    <property type="protein sequence ID" value="GGJ11557.1"/>
    <property type="molecule type" value="Genomic_DNA"/>
</dbReference>
<dbReference type="InterPro" id="IPR036365">
    <property type="entry name" value="PGBD-like_sf"/>
</dbReference>
<reference evidence="2" key="2">
    <citation type="submission" date="2020-09" db="EMBL/GenBank/DDBJ databases">
        <authorList>
            <person name="Sun Q."/>
            <person name="Zhou Y."/>
        </authorList>
    </citation>
    <scope>NUCLEOTIDE SEQUENCE</scope>
    <source>
        <strain evidence="2">CGMCC 4.7272</strain>
    </source>
</reference>
<organism evidence="2 3">
    <name type="scientific">Streptomyces lacrimifluminis</name>
    <dbReference type="NCBI Taxonomy" id="1500077"/>
    <lineage>
        <taxon>Bacteria</taxon>
        <taxon>Bacillati</taxon>
        <taxon>Actinomycetota</taxon>
        <taxon>Actinomycetes</taxon>
        <taxon>Kitasatosporales</taxon>
        <taxon>Streptomycetaceae</taxon>
        <taxon>Streptomyces</taxon>
    </lineage>
</organism>
<evidence type="ECO:0000256" key="1">
    <source>
        <dbReference type="SAM" id="SignalP"/>
    </source>
</evidence>
<evidence type="ECO:0008006" key="4">
    <source>
        <dbReference type="Google" id="ProtNLM"/>
    </source>
</evidence>
<dbReference type="AlphaFoldDB" id="A0A917NNQ4"/>
<evidence type="ECO:0000313" key="2">
    <source>
        <dbReference type="EMBL" id="GGJ11557.1"/>
    </source>
</evidence>
<feature type="chain" id="PRO_5039732020" description="Peptidoglycan binding-like domain-containing protein" evidence="1">
    <location>
        <begin position="25"/>
        <end position="148"/>
    </location>
</feature>
<name>A0A917NNQ4_9ACTN</name>
<keyword evidence="1" id="KW-0732">Signal</keyword>
<dbReference type="Proteomes" id="UP000625682">
    <property type="component" value="Unassembled WGS sequence"/>
</dbReference>
<sequence length="148" mass="15444">MRVSPTRTVVSVAAVIGIAAGSLAGASAGFAASQPTAKPAARAQGVSVLAVNNLGLNTTQAKHWQCWLRGWGFNPGTIDGQLGTSSWKAAQNFFNYYGEYVDGRLVVDGVVGTSTIKALQNWLDVSVDGVAGARTRSAFASFNNTNYC</sequence>
<evidence type="ECO:0000313" key="3">
    <source>
        <dbReference type="Proteomes" id="UP000625682"/>
    </source>
</evidence>
<feature type="signal peptide" evidence="1">
    <location>
        <begin position="1"/>
        <end position="24"/>
    </location>
</feature>
<dbReference type="Gene3D" id="1.10.101.10">
    <property type="entry name" value="PGBD-like superfamily/PGBD"/>
    <property type="match status" value="1"/>
</dbReference>
<dbReference type="InterPro" id="IPR036366">
    <property type="entry name" value="PGBDSf"/>
</dbReference>
<dbReference type="SUPFAM" id="SSF47090">
    <property type="entry name" value="PGBD-like"/>
    <property type="match status" value="1"/>
</dbReference>
<comment type="caution">
    <text evidence="2">The sequence shown here is derived from an EMBL/GenBank/DDBJ whole genome shotgun (WGS) entry which is preliminary data.</text>
</comment>
<dbReference type="RefSeq" id="WP_189145520.1">
    <property type="nucleotide sequence ID" value="NZ_BAABER010000013.1"/>
</dbReference>
<accession>A0A917NNQ4</accession>
<gene>
    <name evidence="2" type="ORF">GCM10012282_05010</name>
</gene>
<reference evidence="2" key="1">
    <citation type="journal article" date="2014" name="Int. J. Syst. Evol. Microbiol.">
        <title>Complete genome sequence of Corynebacterium casei LMG S-19264T (=DSM 44701T), isolated from a smear-ripened cheese.</title>
        <authorList>
            <consortium name="US DOE Joint Genome Institute (JGI-PGF)"/>
            <person name="Walter F."/>
            <person name="Albersmeier A."/>
            <person name="Kalinowski J."/>
            <person name="Ruckert C."/>
        </authorList>
    </citation>
    <scope>NUCLEOTIDE SEQUENCE</scope>
    <source>
        <strain evidence="2">CGMCC 4.7272</strain>
    </source>
</reference>
<protein>
    <recommendedName>
        <fullName evidence="4">Peptidoglycan binding-like domain-containing protein</fullName>
    </recommendedName>
</protein>
<proteinExistence type="predicted"/>
<keyword evidence="3" id="KW-1185">Reference proteome</keyword>